<evidence type="ECO:0000313" key="2">
    <source>
        <dbReference type="Proteomes" id="UP000267804"/>
    </source>
</evidence>
<dbReference type="EMBL" id="CP024087">
    <property type="protein sequence ID" value="AYF29291.1"/>
    <property type="molecule type" value="Genomic_DNA"/>
</dbReference>
<dbReference type="RefSeq" id="WP_120571259.1">
    <property type="nucleotide sequence ID" value="NZ_CP024087.1"/>
</dbReference>
<dbReference type="AlphaFoldDB" id="A0A386WM51"/>
<reference evidence="1 2" key="1">
    <citation type="submission" date="2017-10" db="EMBL/GenBank/DDBJ databases">
        <title>Integration of genomic and chemical information greatly accelerates assignment of the full stereostructure of myelolactone, a potent inhibitor of myeloma from a marine-derived Micromonospora.</title>
        <authorList>
            <person name="Kim M.C."/>
            <person name="Machado H."/>
            <person name="Jensen P.R."/>
            <person name="Fenical W."/>
        </authorList>
    </citation>
    <scope>NUCLEOTIDE SEQUENCE [LARGE SCALE GENOMIC DNA]</scope>
    <source>
        <strain evidence="1 2">CNY-010</strain>
    </source>
</reference>
<protein>
    <submittedName>
        <fullName evidence="1">Uncharacterized protein</fullName>
    </submittedName>
</protein>
<dbReference type="KEGG" id="mtua:CSH63_17830"/>
<gene>
    <name evidence="1" type="ORF">CSH63_17830</name>
</gene>
<name>A0A386WM51_9ACTN</name>
<organism evidence="1 2">
    <name type="scientific">Micromonospora tulbaghiae</name>
    <dbReference type="NCBI Taxonomy" id="479978"/>
    <lineage>
        <taxon>Bacteria</taxon>
        <taxon>Bacillati</taxon>
        <taxon>Actinomycetota</taxon>
        <taxon>Actinomycetes</taxon>
        <taxon>Micromonosporales</taxon>
        <taxon>Micromonosporaceae</taxon>
        <taxon>Micromonospora</taxon>
    </lineage>
</organism>
<accession>A0A386WM51</accession>
<proteinExistence type="predicted"/>
<evidence type="ECO:0000313" key="1">
    <source>
        <dbReference type="EMBL" id="AYF29291.1"/>
    </source>
</evidence>
<dbReference type="Proteomes" id="UP000267804">
    <property type="component" value="Chromosome"/>
</dbReference>
<sequence length="94" mass="10514">MTHQAPLLHIPGRGGIWRRYLLDNRQHINAAPWLDALAQHAPVGTCRPCGGYLYPNGHPDRIGGRDVYPVRCNGCRRESAAHGPAPTRTKRSRR</sequence>